<feature type="signal peptide" evidence="4">
    <location>
        <begin position="1"/>
        <end position="24"/>
    </location>
</feature>
<reference evidence="6 7" key="1">
    <citation type="journal article" date="2018" name="Nat. Ecol. Evol.">
        <title>Pezizomycetes genomes reveal the molecular basis of ectomycorrhizal truffle lifestyle.</title>
        <authorList>
            <person name="Murat C."/>
            <person name="Payen T."/>
            <person name="Noel B."/>
            <person name="Kuo A."/>
            <person name="Morin E."/>
            <person name="Chen J."/>
            <person name="Kohler A."/>
            <person name="Krizsan K."/>
            <person name="Balestrini R."/>
            <person name="Da Silva C."/>
            <person name="Montanini B."/>
            <person name="Hainaut M."/>
            <person name="Levati E."/>
            <person name="Barry K.W."/>
            <person name="Belfiori B."/>
            <person name="Cichocki N."/>
            <person name="Clum A."/>
            <person name="Dockter R.B."/>
            <person name="Fauchery L."/>
            <person name="Guy J."/>
            <person name="Iotti M."/>
            <person name="Le Tacon F."/>
            <person name="Lindquist E.A."/>
            <person name="Lipzen A."/>
            <person name="Malagnac F."/>
            <person name="Mello A."/>
            <person name="Molinier V."/>
            <person name="Miyauchi S."/>
            <person name="Poulain J."/>
            <person name="Riccioni C."/>
            <person name="Rubini A."/>
            <person name="Sitrit Y."/>
            <person name="Splivallo R."/>
            <person name="Traeger S."/>
            <person name="Wang M."/>
            <person name="Zifcakova L."/>
            <person name="Wipf D."/>
            <person name="Zambonelli A."/>
            <person name="Paolocci F."/>
            <person name="Nowrousian M."/>
            <person name="Ottonello S."/>
            <person name="Baldrian P."/>
            <person name="Spatafora J.W."/>
            <person name="Henrissat B."/>
            <person name="Nagy L.G."/>
            <person name="Aury J.M."/>
            <person name="Wincker P."/>
            <person name="Grigoriev I.V."/>
            <person name="Bonfante P."/>
            <person name="Martin F.M."/>
        </authorList>
    </citation>
    <scope>NUCLEOTIDE SEQUENCE [LARGE SCALE GENOMIC DNA]</scope>
    <source>
        <strain evidence="6 7">RN42</strain>
    </source>
</reference>
<dbReference type="Proteomes" id="UP000275078">
    <property type="component" value="Unassembled WGS sequence"/>
</dbReference>
<protein>
    <recommendedName>
        <fullName evidence="5">Chitin-binding type-1 domain-containing protein</fullName>
    </recommendedName>
</protein>
<feature type="chain" id="PRO_5018099676" description="Chitin-binding type-1 domain-containing protein" evidence="4">
    <location>
        <begin position="25"/>
        <end position="851"/>
    </location>
</feature>
<organism evidence="6 7">
    <name type="scientific">Ascobolus immersus RN42</name>
    <dbReference type="NCBI Taxonomy" id="1160509"/>
    <lineage>
        <taxon>Eukaryota</taxon>
        <taxon>Fungi</taxon>
        <taxon>Dikarya</taxon>
        <taxon>Ascomycota</taxon>
        <taxon>Pezizomycotina</taxon>
        <taxon>Pezizomycetes</taxon>
        <taxon>Pezizales</taxon>
        <taxon>Ascobolaceae</taxon>
        <taxon>Ascobolus</taxon>
    </lineage>
</organism>
<evidence type="ECO:0000256" key="3">
    <source>
        <dbReference type="SAM" id="MobiDB-lite"/>
    </source>
</evidence>
<feature type="compositionally biased region" description="Basic residues" evidence="3">
    <location>
        <begin position="691"/>
        <end position="700"/>
    </location>
</feature>
<feature type="disulfide bond" evidence="2">
    <location>
        <begin position="337"/>
        <end position="349"/>
    </location>
</feature>
<dbReference type="SUPFAM" id="SSF57016">
    <property type="entry name" value="Plant lectins/antimicrobial peptides"/>
    <property type="match status" value="1"/>
</dbReference>
<dbReference type="InterPro" id="IPR036861">
    <property type="entry name" value="Endochitinase-like_sf"/>
</dbReference>
<name>A0A3N4ICB2_ASCIM</name>
<sequence>MGFFSLFNLVFLLPLLLILSLAFGALPVDAVLTKFPTLLEAVAALSPAFKEKLDKVKAARESRQDGRDAFIIDVQGFFNRLSGFLKHRLRILILSLIDEDIQSIVTSSIELSVDAHQQTIAKQNDDEESVSVVVERLEQDLAASIDLTKKFGLDLAELSLELANIDKRITSLFDSQARLTKGVNGGYYEVERVKKAVKVVEDVMNMVVEEINWKVKGLGLKARSGVRSLTKYLEEEEDDEVKPGDYNGVRLDEEDIGRDHPRRSRLVITVVVMTSTSLSLRIVLSVLTALLCLNLRLANADHGTGPSAPKACGHFDQYGGMGANNIWVTQDDGELFCPDDECCSGFGWCGNSLWHCMDCDFYHSGANSPCTPDFDPTMNFHVFLVLIDTTGKKWVQYPNGTIVDYEDQMQFWGAIGNFNMNRWDLDDDELDMYSGLPDQPLPRNWDPSNAIDPRADFTGFDYVFPEFWGNWDQFRPPNDEENIADFFPTWYYVDDVLSRGREWDVHFVDEEVIVQVPPDGPYTLPIYEDPPKPSSKSSYSWGTSSSPAIFNPGTIWPQQTMDIFFQPEIRRGKADDAGWGRPVRAKHNDPVIWKTPLRRPPVYRSRGLQSVFPLLRAAHAIVPVTLEWEDEDATSTDKAHPAKATVSMDETGPDDGIRLPFSEIEGGETDVDTDLLPLQNVAPATSSTPSGKRRHRHHSITKTGPDASIITPATADPVIRPRQNTVIIKRSSSSPPIDVNDLALNPDGSLRIKQKKKRDLVELTGLQMLDVDLHDPKYKGKVYQKKLPRSFPVERFGLQDGYVPKLLTNRKIENPTPTTLEWGAVITPAGAYYFGGVNELKEAEMLRRRRK</sequence>
<evidence type="ECO:0000256" key="2">
    <source>
        <dbReference type="PROSITE-ProRule" id="PRU00261"/>
    </source>
</evidence>
<evidence type="ECO:0000256" key="1">
    <source>
        <dbReference type="ARBA" id="ARBA00022669"/>
    </source>
</evidence>
<feature type="disulfide bond" evidence="2">
    <location>
        <begin position="342"/>
        <end position="356"/>
    </location>
</feature>
<dbReference type="InterPro" id="IPR001002">
    <property type="entry name" value="Chitin-bd_1"/>
</dbReference>
<keyword evidence="7" id="KW-1185">Reference proteome</keyword>
<evidence type="ECO:0000259" key="5">
    <source>
        <dbReference type="PROSITE" id="PS50941"/>
    </source>
</evidence>
<keyword evidence="2" id="KW-1015">Disulfide bond</keyword>
<dbReference type="GO" id="GO:0008061">
    <property type="term" value="F:chitin binding"/>
    <property type="evidence" value="ECO:0007669"/>
    <property type="project" value="UniProtKB-UniRule"/>
</dbReference>
<dbReference type="AlphaFoldDB" id="A0A3N4ICB2"/>
<evidence type="ECO:0000313" key="6">
    <source>
        <dbReference type="EMBL" id="RPA79344.1"/>
    </source>
</evidence>
<evidence type="ECO:0000256" key="4">
    <source>
        <dbReference type="SAM" id="SignalP"/>
    </source>
</evidence>
<evidence type="ECO:0000313" key="7">
    <source>
        <dbReference type="Proteomes" id="UP000275078"/>
    </source>
</evidence>
<feature type="region of interest" description="Disordered" evidence="3">
    <location>
        <begin position="630"/>
        <end position="662"/>
    </location>
</feature>
<comment type="caution">
    <text evidence="2">Lacks conserved residue(s) required for the propagation of feature annotation.</text>
</comment>
<keyword evidence="1 2" id="KW-0147">Chitin-binding</keyword>
<feature type="domain" description="Chitin-binding type-1" evidence="5">
    <location>
        <begin position="309"/>
        <end position="372"/>
    </location>
</feature>
<accession>A0A3N4ICB2</accession>
<dbReference type="PROSITE" id="PS50941">
    <property type="entry name" value="CHIT_BIND_I_2"/>
    <property type="match status" value="1"/>
</dbReference>
<proteinExistence type="predicted"/>
<dbReference type="CDD" id="cd00035">
    <property type="entry name" value="ChtBD1"/>
    <property type="match status" value="1"/>
</dbReference>
<gene>
    <name evidence="6" type="ORF">BJ508DRAFT_328418</name>
</gene>
<feature type="region of interest" description="Disordered" evidence="3">
    <location>
        <begin position="681"/>
        <end position="711"/>
    </location>
</feature>
<dbReference type="EMBL" id="ML119700">
    <property type="protein sequence ID" value="RPA79344.1"/>
    <property type="molecule type" value="Genomic_DNA"/>
</dbReference>
<keyword evidence="4" id="KW-0732">Signal</keyword>